<dbReference type="EMBL" id="JACHVQ010000001">
    <property type="protein sequence ID" value="MBB2892149.1"/>
    <property type="molecule type" value="Genomic_DNA"/>
</dbReference>
<dbReference type="Proteomes" id="UP000559182">
    <property type="component" value="Unassembled WGS sequence"/>
</dbReference>
<evidence type="ECO:0000313" key="1">
    <source>
        <dbReference type="EMBL" id="MBB2892149.1"/>
    </source>
</evidence>
<comment type="caution">
    <text evidence="1">The sequence shown here is derived from an EMBL/GenBank/DDBJ whole genome shotgun (WGS) entry which is preliminary data.</text>
</comment>
<sequence>MVTAQEFAQTWHRVLFEEDMTQTWQGMTKEFRRIVAQVALGKAKTRGEDVDSTVEALSEAVPAHPDVREFFSAACTILQRACGAHPDSVGAGVTTRVEAPAYEVVRLYVLDDLSTDADGHGYLPPGESARALTLITSAEPSTSWQMAGIGRVMTTGWPPTVLWEPPPEV</sequence>
<proteinExistence type="predicted"/>
<dbReference type="RefSeq" id="WP_183320301.1">
    <property type="nucleotide sequence ID" value="NZ_JACHVQ010000001.1"/>
</dbReference>
<dbReference type="AlphaFoldDB" id="A0A839N5V1"/>
<name>A0A839N5V1_9MICO</name>
<keyword evidence="2" id="KW-1185">Reference proteome</keyword>
<accession>A0A839N5V1</accession>
<organism evidence="1 2">
    <name type="scientific">Flexivirga oryzae</name>
    <dbReference type="NCBI Taxonomy" id="1794944"/>
    <lineage>
        <taxon>Bacteria</taxon>
        <taxon>Bacillati</taxon>
        <taxon>Actinomycetota</taxon>
        <taxon>Actinomycetes</taxon>
        <taxon>Micrococcales</taxon>
        <taxon>Dermacoccaceae</taxon>
        <taxon>Flexivirga</taxon>
    </lineage>
</organism>
<evidence type="ECO:0000313" key="2">
    <source>
        <dbReference type="Proteomes" id="UP000559182"/>
    </source>
</evidence>
<protein>
    <submittedName>
        <fullName evidence="1">Uncharacterized protein</fullName>
    </submittedName>
</protein>
<reference evidence="1 2" key="1">
    <citation type="submission" date="2020-08" db="EMBL/GenBank/DDBJ databases">
        <title>Sequencing the genomes of 1000 actinobacteria strains.</title>
        <authorList>
            <person name="Klenk H.-P."/>
        </authorList>
    </citation>
    <scope>NUCLEOTIDE SEQUENCE [LARGE SCALE GENOMIC DNA]</scope>
    <source>
        <strain evidence="1 2">DSM 105369</strain>
    </source>
</reference>
<gene>
    <name evidence="1" type="ORF">FHU39_002133</name>
</gene>